<accession>A0A485LHW3</accession>
<name>A0A485LHW3_9STRA</name>
<evidence type="ECO:0000256" key="1">
    <source>
        <dbReference type="SAM" id="MobiDB-lite"/>
    </source>
</evidence>
<gene>
    <name evidence="3" type="primary">Aste57867_21572</name>
    <name evidence="2" type="ORF">As57867_021503</name>
    <name evidence="3" type="ORF">ASTE57867_21572</name>
</gene>
<dbReference type="Proteomes" id="UP000332933">
    <property type="component" value="Unassembled WGS sequence"/>
</dbReference>
<keyword evidence="4" id="KW-1185">Reference proteome</keyword>
<dbReference type="EMBL" id="VJMH01006981">
    <property type="protein sequence ID" value="KAF0686625.1"/>
    <property type="molecule type" value="Genomic_DNA"/>
</dbReference>
<feature type="region of interest" description="Disordered" evidence="1">
    <location>
        <begin position="1"/>
        <end position="27"/>
    </location>
</feature>
<dbReference type="EMBL" id="CAADRA010007007">
    <property type="protein sequence ID" value="VFT98242.1"/>
    <property type="molecule type" value="Genomic_DNA"/>
</dbReference>
<evidence type="ECO:0000313" key="2">
    <source>
        <dbReference type="EMBL" id="KAF0686625.1"/>
    </source>
</evidence>
<proteinExistence type="predicted"/>
<organism evidence="3 4">
    <name type="scientific">Aphanomyces stellatus</name>
    <dbReference type="NCBI Taxonomy" id="120398"/>
    <lineage>
        <taxon>Eukaryota</taxon>
        <taxon>Sar</taxon>
        <taxon>Stramenopiles</taxon>
        <taxon>Oomycota</taxon>
        <taxon>Saprolegniomycetes</taxon>
        <taxon>Saprolegniales</taxon>
        <taxon>Verrucalvaceae</taxon>
        <taxon>Aphanomyces</taxon>
    </lineage>
</organism>
<reference evidence="3 4" key="1">
    <citation type="submission" date="2019-03" db="EMBL/GenBank/DDBJ databases">
        <authorList>
            <person name="Gaulin E."/>
            <person name="Dumas B."/>
        </authorList>
    </citation>
    <scope>NUCLEOTIDE SEQUENCE [LARGE SCALE GENOMIC DNA]</scope>
    <source>
        <strain evidence="3">CBS 568.67</strain>
    </source>
</reference>
<dbReference type="OrthoDB" id="70898at2759"/>
<sequence length="129" mass="14855">MTTTWTRALNPFHSRHPAKQDVKSRAKQPNTLSRFFGLVKKTRFDTADRTPPCSPDTSSANQPFERALPVALFQRVRVPVQIPTEHMYQKSNIVAGKKVAYTRRQVKLAKRKVLLYETISEDKVYHNTS</sequence>
<evidence type="ECO:0000313" key="4">
    <source>
        <dbReference type="Proteomes" id="UP000332933"/>
    </source>
</evidence>
<dbReference type="AlphaFoldDB" id="A0A485LHW3"/>
<reference evidence="2" key="2">
    <citation type="submission" date="2019-06" db="EMBL/GenBank/DDBJ databases">
        <title>Genomics analysis of Aphanomyces spp. identifies a new class of oomycete effector associated with host adaptation.</title>
        <authorList>
            <person name="Gaulin E."/>
        </authorList>
    </citation>
    <scope>NUCLEOTIDE SEQUENCE</scope>
    <source>
        <strain evidence="2">CBS 578.67</strain>
    </source>
</reference>
<protein>
    <submittedName>
        <fullName evidence="3">Aste57867_21572 protein</fullName>
    </submittedName>
</protein>
<evidence type="ECO:0000313" key="3">
    <source>
        <dbReference type="EMBL" id="VFT98242.1"/>
    </source>
</evidence>